<organism evidence="2 3">
    <name type="scientific">Talaromyces stipitatus (strain ATCC 10500 / CBS 375.48 / QM 6759 / NRRL 1006)</name>
    <name type="common">Penicillium stipitatum</name>
    <dbReference type="NCBI Taxonomy" id="441959"/>
    <lineage>
        <taxon>Eukaryota</taxon>
        <taxon>Fungi</taxon>
        <taxon>Dikarya</taxon>
        <taxon>Ascomycota</taxon>
        <taxon>Pezizomycotina</taxon>
        <taxon>Eurotiomycetes</taxon>
        <taxon>Eurotiomycetidae</taxon>
        <taxon>Eurotiales</taxon>
        <taxon>Trichocomaceae</taxon>
        <taxon>Talaromyces</taxon>
        <taxon>Talaromyces sect. Talaromyces</taxon>
    </lineage>
</organism>
<dbReference type="InParanoid" id="B8M061"/>
<dbReference type="OrthoDB" id="4225535at2759"/>
<reference evidence="3" key="1">
    <citation type="journal article" date="2015" name="Genome Announc.">
        <title>Genome sequence of the AIDS-associated pathogen Penicillium marneffei (ATCC18224) and its near taxonomic relative Talaromyces stipitatus (ATCC10500).</title>
        <authorList>
            <person name="Nierman W.C."/>
            <person name="Fedorova-Abrams N.D."/>
            <person name="Andrianopoulos A."/>
        </authorList>
    </citation>
    <scope>NUCLEOTIDE SEQUENCE [LARGE SCALE GENOMIC DNA]</scope>
    <source>
        <strain evidence="3">ATCC 10500 / CBS 375.48 / QM 6759 / NRRL 1006</strain>
    </source>
</reference>
<keyword evidence="3" id="KW-1185">Reference proteome</keyword>
<dbReference type="RefSeq" id="XP_002478121.1">
    <property type="nucleotide sequence ID" value="XM_002478076.1"/>
</dbReference>
<dbReference type="Proteomes" id="UP000001745">
    <property type="component" value="Unassembled WGS sequence"/>
</dbReference>
<dbReference type="EMBL" id="EQ962653">
    <property type="protein sequence ID" value="EED21158.1"/>
    <property type="molecule type" value="Genomic_DNA"/>
</dbReference>
<evidence type="ECO:0000313" key="3">
    <source>
        <dbReference type="Proteomes" id="UP000001745"/>
    </source>
</evidence>
<evidence type="ECO:0000313" key="2">
    <source>
        <dbReference type="EMBL" id="EED21158.1"/>
    </source>
</evidence>
<feature type="compositionally biased region" description="Basic residues" evidence="1">
    <location>
        <begin position="11"/>
        <end position="21"/>
    </location>
</feature>
<dbReference type="AlphaFoldDB" id="B8M061"/>
<dbReference type="PhylomeDB" id="B8M061"/>
<accession>B8M061</accession>
<evidence type="ECO:0000256" key="1">
    <source>
        <dbReference type="SAM" id="MobiDB-lite"/>
    </source>
</evidence>
<dbReference type="VEuPathDB" id="FungiDB:TSTA_083900"/>
<dbReference type="HOGENOM" id="CLU_1489491_0_0_1"/>
<sequence length="211" mass="23594">MVVPSQPVIRRKAVKSVKPRPKPPGQSRRLPCAIDSIENMHSSFHDAPPTKKLSSAAGITIEEYVSKKPQYDFDNFVPRSIQCPVATSQAFDDAYDYLFKHLSGGCNGLNIIPYPGLREDDDESEEKVSNSAFAALVYVEPGVSGRWEKIEKGLKRIFNAAAIEDGEEPKWLCEGIIFRLCAANSSRYWQNGPDWALLNEIDLRTQVPLEP</sequence>
<proteinExistence type="predicted"/>
<dbReference type="GeneID" id="8101483"/>
<protein>
    <submittedName>
        <fullName evidence="2">Uncharacterized protein</fullName>
    </submittedName>
</protein>
<name>B8M061_TALSN</name>
<gene>
    <name evidence="2" type="ORF">TSTA_083900</name>
</gene>
<feature type="region of interest" description="Disordered" evidence="1">
    <location>
        <begin position="11"/>
        <end position="30"/>
    </location>
</feature>